<organism evidence="2 3">
    <name type="scientific">Gimesia panareensis</name>
    <dbReference type="NCBI Taxonomy" id="2527978"/>
    <lineage>
        <taxon>Bacteria</taxon>
        <taxon>Pseudomonadati</taxon>
        <taxon>Planctomycetota</taxon>
        <taxon>Planctomycetia</taxon>
        <taxon>Planctomycetales</taxon>
        <taxon>Planctomycetaceae</taxon>
        <taxon>Gimesia</taxon>
    </lineage>
</organism>
<dbReference type="AlphaFoldDB" id="A0A517Q898"/>
<accession>A0A517Q898</accession>
<dbReference type="Pfam" id="PF13835">
    <property type="entry name" value="DUF4194"/>
    <property type="match status" value="1"/>
</dbReference>
<feature type="region of interest" description="Disordered" evidence="1">
    <location>
        <begin position="1"/>
        <end position="40"/>
    </location>
</feature>
<name>A0A517Q898_9PLAN</name>
<gene>
    <name evidence="2" type="ORF">Enr10x_31890</name>
</gene>
<evidence type="ECO:0008006" key="4">
    <source>
        <dbReference type="Google" id="ProtNLM"/>
    </source>
</evidence>
<reference evidence="2 3" key="1">
    <citation type="submission" date="2019-03" db="EMBL/GenBank/DDBJ databases">
        <title>Deep-cultivation of Planctomycetes and their phenomic and genomic characterization uncovers novel biology.</title>
        <authorList>
            <person name="Wiegand S."/>
            <person name="Jogler M."/>
            <person name="Boedeker C."/>
            <person name="Pinto D."/>
            <person name="Vollmers J."/>
            <person name="Rivas-Marin E."/>
            <person name="Kohn T."/>
            <person name="Peeters S.H."/>
            <person name="Heuer A."/>
            <person name="Rast P."/>
            <person name="Oberbeckmann S."/>
            <person name="Bunk B."/>
            <person name="Jeske O."/>
            <person name="Meyerdierks A."/>
            <person name="Storesund J.E."/>
            <person name="Kallscheuer N."/>
            <person name="Luecker S."/>
            <person name="Lage O.M."/>
            <person name="Pohl T."/>
            <person name="Merkel B.J."/>
            <person name="Hornburger P."/>
            <person name="Mueller R.-W."/>
            <person name="Bruemmer F."/>
            <person name="Labrenz M."/>
            <person name="Spormann A.M."/>
            <person name="Op den Camp H."/>
            <person name="Overmann J."/>
            <person name="Amann R."/>
            <person name="Jetten M.S.M."/>
            <person name="Mascher T."/>
            <person name="Medema M.H."/>
            <person name="Devos D.P."/>
            <person name="Kaster A.-K."/>
            <person name="Ovreas L."/>
            <person name="Rohde M."/>
            <person name="Galperin M.Y."/>
            <person name="Jogler C."/>
        </authorList>
    </citation>
    <scope>NUCLEOTIDE SEQUENCE [LARGE SCALE GENOMIC DNA]</scope>
    <source>
        <strain evidence="2 3">Enr10</strain>
    </source>
</reference>
<dbReference type="EMBL" id="CP037421">
    <property type="protein sequence ID" value="QDT27854.1"/>
    <property type="molecule type" value="Genomic_DNA"/>
</dbReference>
<evidence type="ECO:0000256" key="1">
    <source>
        <dbReference type="SAM" id="MobiDB-lite"/>
    </source>
</evidence>
<evidence type="ECO:0000313" key="2">
    <source>
        <dbReference type="EMBL" id="QDT27854.1"/>
    </source>
</evidence>
<sequence>MSNIFDRKVSGSNVGEHSVHQESTSQTANIQVEENSSLTSSDVKELTQELLKNGYIEETRKPEFFRRSVIYEKEIIAALEPLDLILRLDTHRGVAFLAVAESACNLDDGQEWTHPLVRRQRLTLEQSLLVAILRQAFVMHEQESGVGYSTAKISIDDLLPQFLTYFDDSGSDAKNESRLMRLLDQLKIYGIVSEVDKNQEVIIRPLIAHLANPESLSALLQILCEHSQSVDCSESDV</sequence>
<dbReference type="Proteomes" id="UP000315647">
    <property type="component" value="Chromosome"/>
</dbReference>
<protein>
    <recommendedName>
        <fullName evidence="4">DUF4194 domain-containing protein</fullName>
    </recommendedName>
</protein>
<proteinExistence type="predicted"/>
<evidence type="ECO:0000313" key="3">
    <source>
        <dbReference type="Proteomes" id="UP000315647"/>
    </source>
</evidence>
<dbReference type="InterPro" id="IPR025449">
    <property type="entry name" value="JetB"/>
</dbReference>
<keyword evidence="3" id="KW-1185">Reference proteome</keyword>
<feature type="compositionally biased region" description="Polar residues" evidence="1">
    <location>
        <begin position="10"/>
        <end position="40"/>
    </location>
</feature>
<dbReference type="RefSeq" id="WP_145450573.1">
    <property type="nucleotide sequence ID" value="NZ_CP037421.1"/>
</dbReference>